<dbReference type="KEGG" id="rad:CO657_22880"/>
<proteinExistence type="predicted"/>
<dbReference type="AlphaFoldDB" id="A0AAE5WR24"/>
<protein>
    <submittedName>
        <fullName evidence="1">Uncharacterized protein</fullName>
    </submittedName>
</protein>
<reference evidence="1 2" key="1">
    <citation type="submission" date="2019-01" db="EMBL/GenBank/DDBJ databases">
        <title>Genomic insights into the origins and evolution of symbiotic genes in the Phaseolus vulgaris microsymbionts.</title>
        <authorList>
            <person name="Tong W."/>
        </authorList>
    </citation>
    <scope>NUCLEOTIDE SEQUENCE [LARGE SCALE GENOMIC DNA]</scope>
    <source>
        <strain evidence="1 2">FH23</strain>
        <plasmid evidence="2">prapfh23a</plasmid>
    </source>
</reference>
<name>A0AAE5WR24_9HYPH</name>
<organism evidence="1 2">
    <name type="scientific">Rhizobium acidisoli</name>
    <dbReference type="NCBI Taxonomy" id="1538158"/>
    <lineage>
        <taxon>Bacteria</taxon>
        <taxon>Pseudomonadati</taxon>
        <taxon>Pseudomonadota</taxon>
        <taxon>Alphaproteobacteria</taxon>
        <taxon>Hyphomicrobiales</taxon>
        <taxon>Rhizobiaceae</taxon>
        <taxon>Rhizobium/Agrobacterium group</taxon>
        <taxon>Rhizobium</taxon>
    </lineage>
</organism>
<evidence type="ECO:0000313" key="1">
    <source>
        <dbReference type="EMBL" id="QAS80884.1"/>
    </source>
</evidence>
<accession>A0AAE5WR24</accession>
<keyword evidence="1" id="KW-0614">Plasmid</keyword>
<geneLocation type="plasmid" evidence="2">
    <name>prapfh23a</name>
</geneLocation>
<gene>
    <name evidence="1" type="ORF">CO657_22880</name>
</gene>
<dbReference type="EMBL" id="CP034999">
    <property type="protein sequence ID" value="QAS80884.1"/>
    <property type="molecule type" value="Genomic_DNA"/>
</dbReference>
<dbReference type="RefSeq" id="WP_054186196.1">
    <property type="nucleotide sequence ID" value="NZ_LJSR01000055.1"/>
</dbReference>
<keyword evidence="2" id="KW-1185">Reference proteome</keyword>
<dbReference type="Proteomes" id="UP000220927">
    <property type="component" value="Plasmid pRapFH23a"/>
</dbReference>
<evidence type="ECO:0000313" key="2">
    <source>
        <dbReference type="Proteomes" id="UP000220927"/>
    </source>
</evidence>
<sequence>MPSTMTAGSKTPLPRLATFEDALAKLPDGYVDGYFGGRPWGVTAKRSEDGKRIWLYGEELGGKDIVSFNLYRLAEPGSILKPCEMSSDKVIEFVIGFEPSTGKLRLENSGRK</sequence>